<dbReference type="SUPFAM" id="SSF48464">
    <property type="entry name" value="ENTH/VHS domain"/>
    <property type="match status" value="1"/>
</dbReference>
<dbReference type="PANTHER" id="PTHR12276">
    <property type="entry name" value="EPSIN/ENT-RELATED"/>
    <property type="match status" value="1"/>
</dbReference>
<evidence type="ECO:0000256" key="1">
    <source>
        <dbReference type="SAM" id="MobiDB-lite"/>
    </source>
</evidence>
<evidence type="ECO:0000313" key="4">
    <source>
        <dbReference type="Proteomes" id="UP000265120"/>
    </source>
</evidence>
<reference evidence="3" key="2">
    <citation type="submission" date="2025-08" db="UniProtKB">
        <authorList>
            <consortium name="Ensembl"/>
        </authorList>
    </citation>
    <scope>IDENTIFICATION</scope>
</reference>
<dbReference type="InterPro" id="IPR013809">
    <property type="entry name" value="ENTH"/>
</dbReference>
<dbReference type="GO" id="GO:0005768">
    <property type="term" value="C:endosome"/>
    <property type="evidence" value="ECO:0007669"/>
    <property type="project" value="TreeGrafter"/>
</dbReference>
<dbReference type="GeneID" id="103391401"/>
<reference evidence="3" key="3">
    <citation type="submission" date="2025-09" db="UniProtKB">
        <authorList>
            <consortium name="Ensembl"/>
        </authorList>
    </citation>
    <scope>IDENTIFICATION</scope>
</reference>
<dbReference type="SMART" id="SM00273">
    <property type="entry name" value="ENTH"/>
    <property type="match status" value="1"/>
</dbReference>
<feature type="domain" description="ENTH" evidence="2">
    <location>
        <begin position="16"/>
        <end position="149"/>
    </location>
</feature>
<dbReference type="Proteomes" id="UP000265120">
    <property type="component" value="Chromosome 15"/>
</dbReference>
<dbReference type="Gene3D" id="1.25.40.90">
    <property type="match status" value="1"/>
</dbReference>
<dbReference type="GO" id="GO:0030125">
    <property type="term" value="C:clathrin vesicle coat"/>
    <property type="evidence" value="ECO:0007669"/>
    <property type="project" value="TreeGrafter"/>
</dbReference>
<proteinExistence type="predicted"/>
<dbReference type="GeneTree" id="ENSGT00940000155650"/>
<dbReference type="GO" id="GO:0006897">
    <property type="term" value="P:endocytosis"/>
    <property type="evidence" value="ECO:0007669"/>
    <property type="project" value="TreeGrafter"/>
</dbReference>
<feature type="region of interest" description="Disordered" evidence="1">
    <location>
        <begin position="220"/>
        <end position="264"/>
    </location>
</feature>
<dbReference type="CDD" id="cd16989">
    <property type="entry name" value="ENTH_EpsinR"/>
    <property type="match status" value="1"/>
</dbReference>
<protein>
    <submittedName>
        <fullName evidence="3">Clathrin interactor 1a</fullName>
    </submittedName>
</protein>
<dbReference type="Pfam" id="PF01417">
    <property type="entry name" value="ENTH"/>
    <property type="match status" value="1"/>
</dbReference>
<dbReference type="FunFam" id="1.25.40.90:FF:000006">
    <property type="entry name" value="Clathrin interactor 1"/>
    <property type="match status" value="1"/>
</dbReference>
<dbReference type="GO" id="GO:0030276">
    <property type="term" value="F:clathrin binding"/>
    <property type="evidence" value="ECO:0007669"/>
    <property type="project" value="TreeGrafter"/>
</dbReference>
<name>A0A3P8X0G6_CYNSE</name>
<dbReference type="GO" id="GO:0005543">
    <property type="term" value="F:phospholipid binding"/>
    <property type="evidence" value="ECO:0007669"/>
    <property type="project" value="TreeGrafter"/>
</dbReference>
<dbReference type="GO" id="GO:0005886">
    <property type="term" value="C:plasma membrane"/>
    <property type="evidence" value="ECO:0007669"/>
    <property type="project" value="TreeGrafter"/>
</dbReference>
<dbReference type="InParanoid" id="A0A3P8X0G6"/>
<sequence>MLNMWKVKDLVEKATNVVMNYSEVESKVREATNDDAWGPPGQLMSDISRATFMYEQFPEVMNMLWARMLRDNKKNWRRVYKSLLLLAHLIKNGSERVVTSAREHLYDLRSLESYHFVDENGKDQGVNVRHKVKELVEFVQDDDKLREERKKAKKNKDKYIGVSSDSMSYRGYPGDRYEWGENRGKWDDDWDKSKGQFPFSEKLGEISDKIGSTIDDTISKFKKNDRDDSPDRFSENEEERSRSSYNGQSGKVFKDEEETVTTKSVQIVQSTETTATRKRGGVPSKIVDLGAAAHYTGDASPNASVKAQPAAAVPQATSSGLSDLFMVDTALSQNTAADLISGFADFSSPAAVGMSPGSATQPSNSNGDFGEWNAFPGGQMPVSAQAADFSKNDLFGPMTTSPVAAPAPAPVPAAAAAPASADLFDLMAPTQSLTSSQSLNFSMSSTQTMSNTVLPQSRSQQPFQNMGASLQPQSLQSLQPLQPLQQGVVKHGAGAKASLPSTWADHSVNINLDFLGPGGQPPKPSQPSLNKLQQGNQTNILSQGMSAMSLGPTAVRPPGNPMMHAAPGMGMGMGMPPNQGMMGMPPNQGMMGMPPNQGMMGMPPNQGMMGMPPNQGLMGMPPNQGMMGMPPNQGMMGMASNQGMMGMAMNMGMPQGGMTMGMPGVMGMGMSPAVVQQPKHDAFADFGNFGK</sequence>
<dbReference type="AlphaFoldDB" id="A0A3P8X0G6"/>
<dbReference type="PROSITE" id="PS50942">
    <property type="entry name" value="ENTH"/>
    <property type="match status" value="1"/>
</dbReference>
<dbReference type="OMA" id="HHTMEIK"/>
<feature type="region of interest" description="Disordered" evidence="1">
    <location>
        <begin position="513"/>
        <end position="532"/>
    </location>
</feature>
<keyword evidence="4" id="KW-1185">Reference proteome</keyword>
<dbReference type="CTD" id="323870"/>
<dbReference type="InterPro" id="IPR008942">
    <property type="entry name" value="ENTH_VHS"/>
</dbReference>
<dbReference type="PANTHER" id="PTHR12276:SF124">
    <property type="entry name" value="CLATHRIN INTERACTOR 1"/>
    <property type="match status" value="1"/>
</dbReference>
<dbReference type="STRING" id="244447.ENSCSEP00000031186"/>
<evidence type="ECO:0000259" key="2">
    <source>
        <dbReference type="PROSITE" id="PS50942"/>
    </source>
</evidence>
<reference evidence="3 4" key="1">
    <citation type="journal article" date="2014" name="Nat. Genet.">
        <title>Whole-genome sequence of a flatfish provides insights into ZW sex chromosome evolution and adaptation to a benthic lifestyle.</title>
        <authorList>
            <person name="Chen S."/>
            <person name="Zhang G."/>
            <person name="Shao C."/>
            <person name="Huang Q."/>
            <person name="Liu G."/>
            <person name="Zhang P."/>
            <person name="Song W."/>
            <person name="An N."/>
            <person name="Chalopin D."/>
            <person name="Volff J.N."/>
            <person name="Hong Y."/>
            <person name="Li Q."/>
            <person name="Sha Z."/>
            <person name="Zhou H."/>
            <person name="Xie M."/>
            <person name="Yu Q."/>
            <person name="Liu Y."/>
            <person name="Xiang H."/>
            <person name="Wang N."/>
            <person name="Wu K."/>
            <person name="Yang C."/>
            <person name="Zhou Q."/>
            <person name="Liao X."/>
            <person name="Yang L."/>
            <person name="Hu Q."/>
            <person name="Zhang J."/>
            <person name="Meng L."/>
            <person name="Jin L."/>
            <person name="Tian Y."/>
            <person name="Lian J."/>
            <person name="Yang J."/>
            <person name="Miao G."/>
            <person name="Liu S."/>
            <person name="Liang Z."/>
            <person name="Yan F."/>
            <person name="Li Y."/>
            <person name="Sun B."/>
            <person name="Zhang H."/>
            <person name="Zhang J."/>
            <person name="Zhu Y."/>
            <person name="Du M."/>
            <person name="Zhao Y."/>
            <person name="Schartl M."/>
            <person name="Tang Q."/>
            <person name="Wang J."/>
        </authorList>
    </citation>
    <scope>NUCLEOTIDE SEQUENCE</scope>
</reference>
<evidence type="ECO:0000313" key="3">
    <source>
        <dbReference type="Ensembl" id="ENSCSEP00000031186.1"/>
    </source>
</evidence>
<organism evidence="3 4">
    <name type="scientific">Cynoglossus semilaevis</name>
    <name type="common">Tongue sole</name>
    <dbReference type="NCBI Taxonomy" id="244447"/>
    <lineage>
        <taxon>Eukaryota</taxon>
        <taxon>Metazoa</taxon>
        <taxon>Chordata</taxon>
        <taxon>Craniata</taxon>
        <taxon>Vertebrata</taxon>
        <taxon>Euteleostomi</taxon>
        <taxon>Actinopterygii</taxon>
        <taxon>Neopterygii</taxon>
        <taxon>Teleostei</taxon>
        <taxon>Neoteleostei</taxon>
        <taxon>Acanthomorphata</taxon>
        <taxon>Carangaria</taxon>
        <taxon>Pleuronectiformes</taxon>
        <taxon>Pleuronectoidei</taxon>
        <taxon>Cynoglossidae</taxon>
        <taxon>Cynoglossinae</taxon>
        <taxon>Cynoglossus</taxon>
    </lineage>
</organism>
<dbReference type="OrthoDB" id="4033880at2759"/>
<dbReference type="Ensembl" id="ENSCSET00000031593.1">
    <property type="protein sequence ID" value="ENSCSEP00000031186.1"/>
    <property type="gene ID" value="ENSCSEG00000019955.1"/>
</dbReference>
<accession>A0A3P8X0G6</accession>
<feature type="compositionally biased region" description="Basic and acidic residues" evidence="1">
    <location>
        <begin position="220"/>
        <end position="242"/>
    </location>
</feature>
<dbReference type="RefSeq" id="XP_008325879.1">
    <property type="nucleotide sequence ID" value="XM_008327657.3"/>
</dbReference>